<keyword evidence="16" id="KW-0460">Magnesium</keyword>
<dbReference type="Pfam" id="PF00071">
    <property type="entry name" value="Ras"/>
    <property type="match status" value="1"/>
</dbReference>
<keyword evidence="22" id="KW-0636">Prenylation</keyword>
<feature type="region of interest" description="Disordered" evidence="26">
    <location>
        <begin position="169"/>
        <end position="198"/>
    </location>
</feature>
<dbReference type="SUPFAM" id="SSF52087">
    <property type="entry name" value="CRAL/TRIO domain"/>
    <property type="match status" value="1"/>
</dbReference>
<dbReference type="EMBL" id="CADEPI010000001">
    <property type="protein sequence ID" value="CAB3359168.1"/>
    <property type="molecule type" value="Genomic_DNA"/>
</dbReference>
<evidence type="ECO:0000256" key="8">
    <source>
        <dbReference type="ARBA" id="ARBA00011984"/>
    </source>
</evidence>
<keyword evidence="18" id="KW-0342">GTP-binding</keyword>
<dbReference type="InterPro" id="IPR050227">
    <property type="entry name" value="Rab"/>
</dbReference>
<dbReference type="SMART" id="SM00173">
    <property type="entry name" value="RAS"/>
    <property type="match status" value="1"/>
</dbReference>
<dbReference type="PROSITE" id="PS51421">
    <property type="entry name" value="RAS"/>
    <property type="match status" value="1"/>
</dbReference>
<dbReference type="SMART" id="SM00174">
    <property type="entry name" value="RHO"/>
    <property type="match status" value="1"/>
</dbReference>
<comment type="catalytic activity">
    <reaction evidence="24">
        <text>GTP + H2O = GDP + phosphate + H(+)</text>
        <dbReference type="Rhea" id="RHEA:19669"/>
        <dbReference type="ChEBI" id="CHEBI:15377"/>
        <dbReference type="ChEBI" id="CHEBI:15378"/>
        <dbReference type="ChEBI" id="CHEBI:37565"/>
        <dbReference type="ChEBI" id="CHEBI:43474"/>
        <dbReference type="ChEBI" id="CHEBI:58189"/>
        <dbReference type="EC" id="3.6.5.2"/>
    </reaction>
    <physiologicalReaction direction="left-to-right" evidence="24">
        <dbReference type="Rhea" id="RHEA:19670"/>
    </physiologicalReaction>
</comment>
<evidence type="ECO:0000256" key="26">
    <source>
        <dbReference type="SAM" id="MobiDB-lite"/>
    </source>
</evidence>
<dbReference type="GO" id="GO:0015031">
    <property type="term" value="P:protein transport"/>
    <property type="evidence" value="ECO:0007669"/>
    <property type="project" value="UniProtKB-KW"/>
</dbReference>
<dbReference type="InterPro" id="IPR027417">
    <property type="entry name" value="P-loop_NTPase"/>
</dbReference>
<dbReference type="GO" id="GO:0005886">
    <property type="term" value="C:plasma membrane"/>
    <property type="evidence" value="ECO:0007669"/>
    <property type="project" value="UniProtKB-SubCell"/>
</dbReference>
<dbReference type="PROSITE" id="PS51420">
    <property type="entry name" value="RHO"/>
    <property type="match status" value="1"/>
</dbReference>
<dbReference type="SMART" id="SM00175">
    <property type="entry name" value="RAB"/>
    <property type="match status" value="1"/>
</dbReference>
<keyword evidence="11" id="KW-0597">Phosphoprotein</keyword>
<evidence type="ECO:0000256" key="23">
    <source>
        <dbReference type="ARBA" id="ARBA00023329"/>
    </source>
</evidence>
<gene>
    <name evidence="28" type="ORF">CLODIP_2_CD05240</name>
</gene>
<evidence type="ECO:0000256" key="11">
    <source>
        <dbReference type="ARBA" id="ARBA00022553"/>
    </source>
</evidence>
<keyword evidence="20" id="KW-0168">Coated pit</keyword>
<accession>A0A8S1BJQ4</accession>
<dbReference type="Pfam" id="PF00650">
    <property type="entry name" value="CRAL_TRIO"/>
    <property type="match status" value="1"/>
</dbReference>
<evidence type="ECO:0000313" key="28">
    <source>
        <dbReference type="EMBL" id="CAB3359168.1"/>
    </source>
</evidence>
<evidence type="ECO:0000259" key="27">
    <source>
        <dbReference type="PROSITE" id="PS50191"/>
    </source>
</evidence>
<dbReference type="SMART" id="SM00516">
    <property type="entry name" value="SEC14"/>
    <property type="match status" value="1"/>
</dbReference>
<dbReference type="InterPro" id="IPR005225">
    <property type="entry name" value="Small_GTP-bd"/>
</dbReference>
<evidence type="ECO:0000256" key="1">
    <source>
        <dbReference type="ARBA" id="ARBA00001946"/>
    </source>
</evidence>
<dbReference type="GO" id="GO:0005768">
    <property type="term" value="C:endosome"/>
    <property type="evidence" value="ECO:0007669"/>
    <property type="project" value="UniProtKB-SubCell"/>
</dbReference>
<dbReference type="GO" id="GO:0005525">
    <property type="term" value="F:GTP binding"/>
    <property type="evidence" value="ECO:0007669"/>
    <property type="project" value="UniProtKB-KW"/>
</dbReference>
<dbReference type="InterPro" id="IPR001251">
    <property type="entry name" value="CRAL-TRIO_dom"/>
</dbReference>
<evidence type="ECO:0000256" key="15">
    <source>
        <dbReference type="ARBA" id="ARBA00022801"/>
    </source>
</evidence>
<keyword evidence="13" id="KW-0547">Nucleotide-binding</keyword>
<keyword evidence="9" id="KW-0813">Transport</keyword>
<evidence type="ECO:0000256" key="20">
    <source>
        <dbReference type="ARBA" id="ARBA00023176"/>
    </source>
</evidence>
<dbReference type="SMART" id="SM00176">
    <property type="entry name" value="RAN"/>
    <property type="match status" value="1"/>
</dbReference>
<dbReference type="PANTHER" id="PTHR47977">
    <property type="entry name" value="RAS-RELATED PROTEIN RAB"/>
    <property type="match status" value="1"/>
</dbReference>
<dbReference type="PROSITE" id="PS51419">
    <property type="entry name" value="RAB"/>
    <property type="match status" value="1"/>
</dbReference>
<dbReference type="GO" id="GO:0003925">
    <property type="term" value="F:G protein activity"/>
    <property type="evidence" value="ECO:0007669"/>
    <property type="project" value="UniProtKB-EC"/>
</dbReference>
<comment type="subcellular location">
    <subcellularLocation>
        <location evidence="5">Cell membrane</location>
        <topology evidence="5">Lipid-anchor</topology>
        <orientation evidence="5">Cytoplasmic side</orientation>
    </subcellularLocation>
    <subcellularLocation>
        <location evidence="2">Cytoplasmic vesicle</location>
        <location evidence="2">Clathrin-coated vesicle</location>
    </subcellularLocation>
    <subcellularLocation>
        <location evidence="3">Endosome</location>
    </subcellularLocation>
    <subcellularLocation>
        <location evidence="4">Melanosome</location>
    </subcellularLocation>
    <subcellularLocation>
        <location evidence="6">Membrane</location>
        <location evidence="6">Clathrin-coated pit</location>
    </subcellularLocation>
</comment>
<dbReference type="GO" id="GO:0005905">
    <property type="term" value="C:clathrin-coated pit"/>
    <property type="evidence" value="ECO:0007669"/>
    <property type="project" value="UniProtKB-SubCell"/>
</dbReference>
<evidence type="ECO:0000256" key="7">
    <source>
        <dbReference type="ARBA" id="ARBA00006270"/>
    </source>
</evidence>
<evidence type="ECO:0000256" key="2">
    <source>
        <dbReference type="ARBA" id="ARBA00004132"/>
    </source>
</evidence>
<keyword evidence="15" id="KW-0378">Hydrolase</keyword>
<keyword evidence="10" id="KW-1003">Cell membrane</keyword>
<dbReference type="InterPro" id="IPR036273">
    <property type="entry name" value="CRAL/TRIO_N_dom_sf"/>
</dbReference>
<evidence type="ECO:0000256" key="5">
    <source>
        <dbReference type="ARBA" id="ARBA00004342"/>
    </source>
</evidence>
<keyword evidence="19" id="KW-0472">Membrane</keyword>
<evidence type="ECO:0000256" key="3">
    <source>
        <dbReference type="ARBA" id="ARBA00004177"/>
    </source>
</evidence>
<sequence>MAKDYDHLFKLLIIGDSGVGKSSLLLRFADNTFSGSYITTIGVDFKIRTVEVDGERVKLQIWDTAGQERFRTITSTYYRGTHGVIVVYDVTNGESFANVKRWLHEIEQNCEVVNRILVGNKNDSPDKKVVLTEDAQRFADQMGIQLFETSAKDNINVEDMFMSITRQVLHSKKERRDRQNQGCDNDLPGNFSPPSMTLQHASPEQLVSILQELNETSEEKRNAALQNIKIWLVSQPHLPNKMDERMILSIIRGCKHDLTRTKSKLDMYFTMRADAPELFSERDPLNEDVQGMFKTMDVFPVENLTPAGCRVTFHKFRDTDPASFTARACFKFVFMLGDIRMMEEQAISGDVYLFDMQGMTFGHLTRLAMPVLRRMLTCAQDAYPQRLKQIHLFNVPNYIDKLLTLFRSLMKEKMRSRFQVHSGHETLHKHLPPECIPNEYGGSAGQVDVLKASWKAKIESYQSWFLEQENVKAVEGKRPGKQKHLLEQDNIYGWEGSFRKLAID</sequence>
<dbReference type="PROSITE" id="PS50191">
    <property type="entry name" value="CRAL_TRIO"/>
    <property type="match status" value="1"/>
</dbReference>
<keyword evidence="21" id="KW-0449">Lipoprotein</keyword>
<dbReference type="SMART" id="SM00177">
    <property type="entry name" value="ARF"/>
    <property type="match status" value="1"/>
</dbReference>
<dbReference type="SUPFAM" id="SSF52540">
    <property type="entry name" value="P-loop containing nucleoside triphosphate hydrolases"/>
    <property type="match status" value="1"/>
</dbReference>
<evidence type="ECO:0000256" key="24">
    <source>
        <dbReference type="ARBA" id="ARBA00047660"/>
    </source>
</evidence>
<dbReference type="SUPFAM" id="SSF46938">
    <property type="entry name" value="CRAL/TRIO N-terminal domain"/>
    <property type="match status" value="1"/>
</dbReference>
<dbReference type="PROSITE" id="PS51417">
    <property type="entry name" value="ARF"/>
    <property type="match status" value="1"/>
</dbReference>
<comment type="cofactor">
    <cofactor evidence="1">
        <name>Mg(2+)</name>
        <dbReference type="ChEBI" id="CHEBI:18420"/>
    </cofactor>
</comment>
<evidence type="ECO:0000256" key="25">
    <source>
        <dbReference type="ARBA" id="ARBA00067828"/>
    </source>
</evidence>
<evidence type="ECO:0000256" key="10">
    <source>
        <dbReference type="ARBA" id="ARBA00022475"/>
    </source>
</evidence>
<evidence type="ECO:0000256" key="16">
    <source>
        <dbReference type="ARBA" id="ARBA00022842"/>
    </source>
</evidence>
<dbReference type="GO" id="GO:0046872">
    <property type="term" value="F:metal ion binding"/>
    <property type="evidence" value="ECO:0007669"/>
    <property type="project" value="UniProtKB-KW"/>
</dbReference>
<evidence type="ECO:0000256" key="14">
    <source>
        <dbReference type="ARBA" id="ARBA00022753"/>
    </source>
</evidence>
<name>A0A8S1BJQ4_9INSE</name>
<dbReference type="Proteomes" id="UP000494165">
    <property type="component" value="Unassembled WGS sequence"/>
</dbReference>
<protein>
    <recommendedName>
        <fullName evidence="25">Ras-related protein Rab-35</fullName>
        <ecNumber evidence="8">3.6.5.2</ecNumber>
    </recommendedName>
</protein>
<keyword evidence="14" id="KW-0967">Endosome</keyword>
<dbReference type="GO" id="GO:0030136">
    <property type="term" value="C:clathrin-coated vesicle"/>
    <property type="evidence" value="ECO:0007669"/>
    <property type="project" value="UniProtKB-SubCell"/>
</dbReference>
<evidence type="ECO:0000256" key="9">
    <source>
        <dbReference type="ARBA" id="ARBA00022448"/>
    </source>
</evidence>
<evidence type="ECO:0000256" key="13">
    <source>
        <dbReference type="ARBA" id="ARBA00022741"/>
    </source>
</evidence>
<evidence type="ECO:0000313" key="29">
    <source>
        <dbReference type="Proteomes" id="UP000494165"/>
    </source>
</evidence>
<dbReference type="Gene3D" id="3.40.525.10">
    <property type="entry name" value="CRAL-TRIO lipid binding domain"/>
    <property type="match status" value="1"/>
</dbReference>
<comment type="similarity">
    <text evidence="7">Belongs to the small GTPase superfamily. Rab family.</text>
</comment>
<evidence type="ECO:0000256" key="21">
    <source>
        <dbReference type="ARBA" id="ARBA00023288"/>
    </source>
</evidence>
<keyword evidence="17" id="KW-0653">Protein transport</keyword>
<evidence type="ECO:0000256" key="4">
    <source>
        <dbReference type="ARBA" id="ARBA00004223"/>
    </source>
</evidence>
<evidence type="ECO:0000256" key="12">
    <source>
        <dbReference type="ARBA" id="ARBA00022723"/>
    </source>
</evidence>
<evidence type="ECO:0000256" key="19">
    <source>
        <dbReference type="ARBA" id="ARBA00023136"/>
    </source>
</evidence>
<dbReference type="PRINTS" id="PR00449">
    <property type="entry name" value="RASTRNSFRMNG"/>
</dbReference>
<proteinExistence type="inferred from homology"/>
<dbReference type="NCBIfam" id="TIGR00231">
    <property type="entry name" value="small_GTP"/>
    <property type="match status" value="1"/>
</dbReference>
<dbReference type="CDD" id="cd00170">
    <property type="entry name" value="SEC14"/>
    <property type="match status" value="1"/>
</dbReference>
<feature type="domain" description="CRAL-TRIO" evidence="27">
    <location>
        <begin position="286"/>
        <end position="448"/>
    </location>
</feature>
<dbReference type="Gene3D" id="3.40.50.300">
    <property type="entry name" value="P-loop containing nucleotide triphosphate hydrolases"/>
    <property type="match status" value="1"/>
</dbReference>
<organism evidence="28 29">
    <name type="scientific">Cloeon dipterum</name>
    <dbReference type="NCBI Taxonomy" id="197152"/>
    <lineage>
        <taxon>Eukaryota</taxon>
        <taxon>Metazoa</taxon>
        <taxon>Ecdysozoa</taxon>
        <taxon>Arthropoda</taxon>
        <taxon>Hexapoda</taxon>
        <taxon>Insecta</taxon>
        <taxon>Pterygota</taxon>
        <taxon>Palaeoptera</taxon>
        <taxon>Ephemeroptera</taxon>
        <taxon>Pisciforma</taxon>
        <taxon>Baetidae</taxon>
        <taxon>Cloeon</taxon>
    </lineage>
</organism>
<dbReference type="OrthoDB" id="6682367at2759"/>
<evidence type="ECO:0000256" key="6">
    <source>
        <dbReference type="ARBA" id="ARBA00004600"/>
    </source>
</evidence>
<evidence type="ECO:0000256" key="18">
    <source>
        <dbReference type="ARBA" id="ARBA00023134"/>
    </source>
</evidence>
<reference evidence="28 29" key="1">
    <citation type="submission" date="2020-04" db="EMBL/GenBank/DDBJ databases">
        <authorList>
            <person name="Alioto T."/>
            <person name="Alioto T."/>
            <person name="Gomez Garrido J."/>
        </authorList>
    </citation>
    <scope>NUCLEOTIDE SEQUENCE [LARGE SCALE GENOMIC DNA]</scope>
</reference>
<dbReference type="InterPro" id="IPR001806">
    <property type="entry name" value="Small_GTPase"/>
</dbReference>
<evidence type="ECO:0000256" key="17">
    <source>
        <dbReference type="ARBA" id="ARBA00022927"/>
    </source>
</evidence>
<dbReference type="FunFam" id="3.40.50.300:FF:000404">
    <property type="entry name" value="Putative ras-related protein Rab-35"/>
    <property type="match status" value="1"/>
</dbReference>
<dbReference type="AlphaFoldDB" id="A0A8S1BJQ4"/>
<keyword evidence="29" id="KW-1185">Reference proteome</keyword>
<keyword evidence="23" id="KW-0968">Cytoplasmic vesicle</keyword>
<evidence type="ECO:0000256" key="22">
    <source>
        <dbReference type="ARBA" id="ARBA00023289"/>
    </source>
</evidence>
<dbReference type="EC" id="3.6.5.2" evidence="8"/>
<comment type="caution">
    <text evidence="28">The sequence shown here is derived from an EMBL/GenBank/DDBJ whole genome shotgun (WGS) entry which is preliminary data.</text>
</comment>
<dbReference type="InterPro" id="IPR036865">
    <property type="entry name" value="CRAL-TRIO_dom_sf"/>
</dbReference>
<keyword evidence="12" id="KW-0479">Metal-binding</keyword>